<proteinExistence type="predicted"/>
<keyword evidence="1" id="KW-1133">Transmembrane helix</keyword>
<sequence>MSWKAKLNKVADFLNTPYAHMVFLVILTFLFIYDVRNASVLGAFIDVVLAYMSIETLKKHFKVKVSGNVEREG</sequence>
<organism evidence="2 3">
    <name type="scientific">Salmonella phage SE131</name>
    <dbReference type="NCBI Taxonomy" id="2081631"/>
    <lineage>
        <taxon>Viruses</taxon>
        <taxon>Duplodnaviria</taxon>
        <taxon>Heunggongvirae</taxon>
        <taxon>Uroviricota</taxon>
        <taxon>Caudoviricetes</taxon>
        <taxon>Grimontviridae</taxon>
        <taxon>Moazamivirus</taxon>
        <taxon>Moazamivirus SE131</taxon>
    </lineage>
</organism>
<dbReference type="RefSeq" id="YP_010672016.1">
    <property type="nucleotide sequence ID" value="NC_070974.1"/>
</dbReference>
<keyword evidence="3" id="KW-1185">Reference proteome</keyword>
<accession>A0A2P1CAC4</accession>
<reference evidence="2 3" key="1">
    <citation type="submission" date="2018-01" db="EMBL/GenBank/DDBJ databases">
        <title>Draft Genome Sequence of Salmonella Enteritidis Phage SE131.</title>
        <authorList>
            <person name="Kim Y."/>
            <person name="Han B.K."/>
            <person name="Kim H."/>
            <person name="Kim D."/>
        </authorList>
    </citation>
    <scope>NUCLEOTIDE SEQUENCE [LARGE SCALE GENOMIC DNA]</scope>
</reference>
<dbReference type="GeneID" id="77948286"/>
<evidence type="ECO:0000256" key="1">
    <source>
        <dbReference type="SAM" id="Phobius"/>
    </source>
</evidence>
<dbReference type="EMBL" id="MG873442">
    <property type="protein sequence ID" value="AVJ48167.1"/>
    <property type="molecule type" value="Genomic_DNA"/>
</dbReference>
<evidence type="ECO:0000313" key="3">
    <source>
        <dbReference type="Proteomes" id="UP000240649"/>
    </source>
</evidence>
<keyword evidence="1" id="KW-0472">Membrane</keyword>
<dbReference type="Proteomes" id="UP000240649">
    <property type="component" value="Segment"/>
</dbReference>
<dbReference type="KEGG" id="vg:77948286"/>
<feature type="transmembrane region" description="Helical" evidence="1">
    <location>
        <begin position="12"/>
        <end position="32"/>
    </location>
</feature>
<keyword evidence="1" id="KW-0812">Transmembrane</keyword>
<protein>
    <submittedName>
        <fullName evidence="2">Uncharacterized protein</fullName>
    </submittedName>
</protein>
<evidence type="ECO:0000313" key="2">
    <source>
        <dbReference type="EMBL" id="AVJ48167.1"/>
    </source>
</evidence>
<name>A0A2P1CAC4_9CAUD</name>